<protein>
    <submittedName>
        <fullName evidence="2">SDR family oxidoreductase</fullName>
    </submittedName>
</protein>
<dbReference type="CDD" id="cd05233">
    <property type="entry name" value="SDR_c"/>
    <property type="match status" value="1"/>
</dbReference>
<dbReference type="PRINTS" id="PR00081">
    <property type="entry name" value="GDHRDH"/>
</dbReference>
<sequence length="246" mass="25989">MKTHEGLVAVVTGAARGIGQEIAIAFARAGCSVVALDRLDCAETLQAVSAAGADSVGLRTDVGVPEDWQNVRENISIRFGRCDILINNAGIFPFAHLDDLNFDIWNDVIRINLSSQYLAAKHLAPLMAEHGWGRIISLASNSVATNAAGMSHYFASKMGVIGLTRGLANDLGGRGITVNAVAPSLTPTPGTGGVPEEFFEQIAGLQSIKRQAKTGDYVGPILFLASREAEFITGQTIVVDGGLWKN</sequence>
<comment type="caution">
    <text evidence="2">The sequence shown here is derived from an EMBL/GenBank/DDBJ whole genome shotgun (WGS) entry which is preliminary data.</text>
</comment>
<dbReference type="SUPFAM" id="SSF51735">
    <property type="entry name" value="NAD(P)-binding Rossmann-fold domains"/>
    <property type="match status" value="1"/>
</dbReference>
<gene>
    <name evidence="2" type="ORF">FBQ73_18055</name>
</gene>
<organism evidence="2 3">
    <name type="scientific">Xanthobacter autotrophicus</name>
    <dbReference type="NCBI Taxonomy" id="280"/>
    <lineage>
        <taxon>Bacteria</taxon>
        <taxon>Pseudomonadati</taxon>
        <taxon>Pseudomonadota</taxon>
        <taxon>Alphaproteobacteria</taxon>
        <taxon>Hyphomicrobiales</taxon>
        <taxon>Xanthobacteraceae</taxon>
        <taxon>Xanthobacter</taxon>
    </lineage>
</organism>
<reference evidence="2 3" key="1">
    <citation type="submission" date="2019-05" db="EMBL/GenBank/DDBJ databases">
        <authorList>
            <person name="Zhou X."/>
        </authorList>
    </citation>
    <scope>NUCLEOTIDE SEQUENCE [LARGE SCALE GENOMIC DNA]</scope>
    <source>
        <strain evidence="2 3">DSM 432</strain>
    </source>
</reference>
<dbReference type="Gene3D" id="3.40.50.720">
    <property type="entry name" value="NAD(P)-binding Rossmann-like Domain"/>
    <property type="match status" value="1"/>
</dbReference>
<dbReference type="EMBL" id="VAUP01000037">
    <property type="protein sequence ID" value="TLX41378.1"/>
    <property type="molecule type" value="Genomic_DNA"/>
</dbReference>
<comment type="similarity">
    <text evidence="1">Belongs to the short-chain dehydrogenases/reductases (SDR) family.</text>
</comment>
<dbReference type="GeneID" id="95775358"/>
<name>A0A6C1KAT4_XANAU</name>
<dbReference type="Pfam" id="PF13561">
    <property type="entry name" value="adh_short_C2"/>
    <property type="match status" value="1"/>
</dbReference>
<dbReference type="InterPro" id="IPR050259">
    <property type="entry name" value="SDR"/>
</dbReference>
<evidence type="ECO:0000313" key="3">
    <source>
        <dbReference type="Proteomes" id="UP000305131"/>
    </source>
</evidence>
<dbReference type="InterPro" id="IPR036291">
    <property type="entry name" value="NAD(P)-bd_dom_sf"/>
</dbReference>
<dbReference type="FunFam" id="3.40.50.720:FF:000084">
    <property type="entry name" value="Short-chain dehydrogenase reductase"/>
    <property type="match status" value="1"/>
</dbReference>
<dbReference type="AlphaFoldDB" id="A0A6C1KAT4"/>
<evidence type="ECO:0000313" key="2">
    <source>
        <dbReference type="EMBL" id="TLX41378.1"/>
    </source>
</evidence>
<dbReference type="PANTHER" id="PTHR42879">
    <property type="entry name" value="3-OXOACYL-(ACYL-CARRIER-PROTEIN) REDUCTASE"/>
    <property type="match status" value="1"/>
</dbReference>
<accession>A0A6C1KAT4</accession>
<evidence type="ECO:0000256" key="1">
    <source>
        <dbReference type="ARBA" id="ARBA00006484"/>
    </source>
</evidence>
<dbReference type="OrthoDB" id="9780084at2"/>
<dbReference type="InterPro" id="IPR002347">
    <property type="entry name" value="SDR_fam"/>
</dbReference>
<dbReference type="RefSeq" id="WP_138400892.1">
    <property type="nucleotide sequence ID" value="NZ_JBAFVI010000006.1"/>
</dbReference>
<dbReference type="Proteomes" id="UP000305131">
    <property type="component" value="Unassembled WGS sequence"/>
</dbReference>
<dbReference type="PRINTS" id="PR00080">
    <property type="entry name" value="SDRFAMILY"/>
</dbReference>
<dbReference type="PANTHER" id="PTHR42879:SF2">
    <property type="entry name" value="3-OXOACYL-[ACYL-CARRIER-PROTEIN] REDUCTASE FABG"/>
    <property type="match status" value="1"/>
</dbReference>
<proteinExistence type="inferred from homology"/>